<comment type="caution">
    <text evidence="1">The sequence shown here is derived from an EMBL/GenBank/DDBJ whole genome shotgun (WGS) entry which is preliminary data.</text>
</comment>
<reference evidence="1" key="1">
    <citation type="journal article" date="2022" name="bioRxiv">
        <title>Sequencing and chromosome-scale assembly of the giantPleurodeles waltlgenome.</title>
        <authorList>
            <person name="Brown T."/>
            <person name="Elewa A."/>
            <person name="Iarovenko S."/>
            <person name="Subramanian E."/>
            <person name="Araus A.J."/>
            <person name="Petzold A."/>
            <person name="Susuki M."/>
            <person name="Suzuki K.-i.T."/>
            <person name="Hayashi T."/>
            <person name="Toyoda A."/>
            <person name="Oliveira C."/>
            <person name="Osipova E."/>
            <person name="Leigh N.D."/>
            <person name="Simon A."/>
            <person name="Yun M.H."/>
        </authorList>
    </citation>
    <scope>NUCLEOTIDE SEQUENCE</scope>
    <source>
        <strain evidence="1">20211129_DDA</strain>
        <tissue evidence="1">Liver</tissue>
    </source>
</reference>
<sequence>VRQSREQPCRPSWPQRCSQSDQRLLWIPAGFQAAILPTEELFVQTTWIQRIPKF</sequence>
<organism evidence="1 2">
    <name type="scientific">Pleurodeles waltl</name>
    <name type="common">Iberian ribbed newt</name>
    <dbReference type="NCBI Taxonomy" id="8319"/>
    <lineage>
        <taxon>Eukaryota</taxon>
        <taxon>Metazoa</taxon>
        <taxon>Chordata</taxon>
        <taxon>Craniata</taxon>
        <taxon>Vertebrata</taxon>
        <taxon>Euteleostomi</taxon>
        <taxon>Amphibia</taxon>
        <taxon>Batrachia</taxon>
        <taxon>Caudata</taxon>
        <taxon>Salamandroidea</taxon>
        <taxon>Salamandridae</taxon>
        <taxon>Pleurodelinae</taxon>
        <taxon>Pleurodeles</taxon>
    </lineage>
</organism>
<dbReference type="AlphaFoldDB" id="A0AAV7M929"/>
<proteinExistence type="predicted"/>
<protein>
    <submittedName>
        <fullName evidence="1">Uncharacterized protein</fullName>
    </submittedName>
</protein>
<name>A0AAV7M929_PLEWA</name>
<gene>
    <name evidence="1" type="ORF">NDU88_003529</name>
</gene>
<evidence type="ECO:0000313" key="1">
    <source>
        <dbReference type="EMBL" id="KAJ1098418.1"/>
    </source>
</evidence>
<dbReference type="EMBL" id="JANPWB010000014">
    <property type="protein sequence ID" value="KAJ1098418.1"/>
    <property type="molecule type" value="Genomic_DNA"/>
</dbReference>
<keyword evidence="2" id="KW-1185">Reference proteome</keyword>
<feature type="non-terminal residue" evidence="1">
    <location>
        <position position="1"/>
    </location>
</feature>
<dbReference type="Proteomes" id="UP001066276">
    <property type="component" value="Chromosome 10"/>
</dbReference>
<accession>A0AAV7M929</accession>
<evidence type="ECO:0000313" key="2">
    <source>
        <dbReference type="Proteomes" id="UP001066276"/>
    </source>
</evidence>
<feature type="non-terminal residue" evidence="1">
    <location>
        <position position="54"/>
    </location>
</feature>